<dbReference type="Pfam" id="PF06013">
    <property type="entry name" value="WXG100"/>
    <property type="match status" value="1"/>
</dbReference>
<evidence type="ECO:0000313" key="2">
    <source>
        <dbReference type="EMBL" id="MDA0138203.1"/>
    </source>
</evidence>
<dbReference type="Gene3D" id="1.10.287.1060">
    <property type="entry name" value="ESAT-6-like"/>
    <property type="match status" value="1"/>
</dbReference>
<gene>
    <name evidence="2" type="ORF">OJ962_11890</name>
</gene>
<protein>
    <submittedName>
        <fullName evidence="2">WXG100 family type VII secretion target</fullName>
    </submittedName>
</protein>
<reference evidence="2" key="1">
    <citation type="submission" date="2022-10" db="EMBL/GenBank/DDBJ databases">
        <title>The WGS of Solirubrobacter sp. CPCC 204708.</title>
        <authorList>
            <person name="Jiang Z."/>
        </authorList>
    </citation>
    <scope>NUCLEOTIDE SEQUENCE</scope>
    <source>
        <strain evidence="2">CPCC 204708</strain>
    </source>
</reference>
<proteinExistence type="predicted"/>
<evidence type="ECO:0000313" key="3">
    <source>
        <dbReference type="Proteomes" id="UP001147700"/>
    </source>
</evidence>
<evidence type="ECO:0000256" key="1">
    <source>
        <dbReference type="SAM" id="MobiDB-lite"/>
    </source>
</evidence>
<dbReference type="SUPFAM" id="SSF140453">
    <property type="entry name" value="EsxAB dimer-like"/>
    <property type="match status" value="1"/>
</dbReference>
<sequence length="115" mass="12854">MHPLAPVPGDPAAIRAFAARVRSQARQVSTVEADVRGAVDCMTFQGPAATEFRAGAGSWRGSARSVAAELESIATRLEGIARKVEHDQRERERKLERMRRMDADERRREAQRNKL</sequence>
<organism evidence="2 3">
    <name type="scientific">Solirubrobacter deserti</name>
    <dbReference type="NCBI Taxonomy" id="2282478"/>
    <lineage>
        <taxon>Bacteria</taxon>
        <taxon>Bacillati</taxon>
        <taxon>Actinomycetota</taxon>
        <taxon>Thermoleophilia</taxon>
        <taxon>Solirubrobacterales</taxon>
        <taxon>Solirubrobacteraceae</taxon>
        <taxon>Solirubrobacter</taxon>
    </lineage>
</organism>
<keyword evidence="3" id="KW-1185">Reference proteome</keyword>
<name>A0ABT4RI23_9ACTN</name>
<accession>A0ABT4RI23</accession>
<feature type="region of interest" description="Disordered" evidence="1">
    <location>
        <begin position="85"/>
        <end position="115"/>
    </location>
</feature>
<dbReference type="InterPro" id="IPR036689">
    <property type="entry name" value="ESAT-6-like_sf"/>
</dbReference>
<dbReference type="Proteomes" id="UP001147700">
    <property type="component" value="Unassembled WGS sequence"/>
</dbReference>
<dbReference type="RefSeq" id="WP_202956440.1">
    <property type="nucleotide sequence ID" value="NZ_JAPCID010000014.1"/>
</dbReference>
<dbReference type="InterPro" id="IPR010310">
    <property type="entry name" value="T7SS_ESAT-6-like"/>
</dbReference>
<comment type="caution">
    <text evidence="2">The sequence shown here is derived from an EMBL/GenBank/DDBJ whole genome shotgun (WGS) entry which is preliminary data.</text>
</comment>
<dbReference type="EMBL" id="JAPCID010000014">
    <property type="protein sequence ID" value="MDA0138203.1"/>
    <property type="molecule type" value="Genomic_DNA"/>
</dbReference>